<accession>Q0HYT9</accession>
<dbReference type="EMBL" id="CP000444">
    <property type="protein sequence ID" value="ABI41716.1"/>
    <property type="molecule type" value="Genomic_DNA"/>
</dbReference>
<dbReference type="AlphaFoldDB" id="Q0HYT9"/>
<organism evidence="1">
    <name type="scientific">Shewanella sp. (strain MR-7)</name>
    <dbReference type="NCBI Taxonomy" id="60481"/>
    <lineage>
        <taxon>Bacteria</taxon>
        <taxon>Pseudomonadati</taxon>
        <taxon>Pseudomonadota</taxon>
        <taxon>Gammaproteobacteria</taxon>
        <taxon>Alteromonadales</taxon>
        <taxon>Shewanellaceae</taxon>
        <taxon>Shewanella</taxon>
    </lineage>
</organism>
<gene>
    <name evidence="1" type="ordered locus">Shewmr7_0716</name>
</gene>
<dbReference type="HOGENOM" id="CLU_2275533_0_0_6"/>
<sequence>MNNKENRQFIAGDVALLTLGEHSDYCINELVKVVKDFDLKKVIDDWASENASFYQEKNRNYYLRKNNGLKFVDWLSKQGYVEKIAYQEINTGYDDNEVDIIE</sequence>
<dbReference type="KEGG" id="shm:Shewmr7_0716"/>
<protein>
    <submittedName>
        <fullName evidence="1">Uncharacterized protein</fullName>
    </submittedName>
</protein>
<proteinExistence type="predicted"/>
<reference evidence="1" key="1">
    <citation type="submission" date="2006-08" db="EMBL/GenBank/DDBJ databases">
        <title>Complete sequence of Chromosome1 of Shewanella sp. MR-7.</title>
        <authorList>
            <consortium name="US DOE Joint Genome Institute"/>
            <person name="Copeland A."/>
            <person name="Lucas S."/>
            <person name="Lapidus A."/>
            <person name="Barry K."/>
            <person name="Detter J.C."/>
            <person name="Glavina del Rio T."/>
            <person name="Hammon N."/>
            <person name="Israni S."/>
            <person name="Dalin E."/>
            <person name="Tice H."/>
            <person name="Pitluck S."/>
            <person name="Kiss H."/>
            <person name="Brettin T."/>
            <person name="Bruce D."/>
            <person name="Han C."/>
            <person name="Tapia R."/>
            <person name="Gilna P."/>
            <person name="Schmutz J."/>
            <person name="Larimer F."/>
            <person name="Land M."/>
            <person name="Hauser L."/>
            <person name="Kyrpides N."/>
            <person name="Mikhailova N."/>
            <person name="Nealson K."/>
            <person name="Konstantinidis K."/>
            <person name="Klappenbach J."/>
            <person name="Tiedje J."/>
            <person name="Richardson P."/>
        </authorList>
    </citation>
    <scope>NUCLEOTIDE SEQUENCE</scope>
    <source>
        <strain evidence="1">MR-7</strain>
    </source>
</reference>
<name>Q0HYT9_SHESR</name>
<evidence type="ECO:0000313" key="1">
    <source>
        <dbReference type="EMBL" id="ABI41716.1"/>
    </source>
</evidence>